<dbReference type="Proteomes" id="UP000199306">
    <property type="component" value="Unassembled WGS sequence"/>
</dbReference>
<evidence type="ECO:0000313" key="2">
    <source>
        <dbReference type="EMBL" id="SFQ46998.1"/>
    </source>
</evidence>
<keyword evidence="3" id="KW-1185">Reference proteome</keyword>
<sequence>MKSSKTFMLGSLLFISMTGLAQFPKSIAVPATDQKAESTADSTSMLLDKAISANTSGDKAATVQALSKSVESLDKTASGGTGDFKSKLLGQVSNLKSLIPLAQSGALSGGVLQKAVGLVKMALGANQISSLLGGNSLLGKAAALTGNLNLIKGGLSLIGDNSASAGAGSLISTALSNVSLLNTGGATAEPAVRSSLGGVLNMAKGLL</sequence>
<keyword evidence="1" id="KW-0732">Signal</keyword>
<accession>A0A1I5YRV7</accession>
<protein>
    <recommendedName>
        <fullName evidence="4">DUF2780 domain-containing protein</fullName>
    </recommendedName>
</protein>
<dbReference type="AlphaFoldDB" id="A0A1I5YRV7"/>
<gene>
    <name evidence="2" type="ORF">SAMN04515674_12123</name>
</gene>
<evidence type="ECO:0000313" key="3">
    <source>
        <dbReference type="Proteomes" id="UP000199306"/>
    </source>
</evidence>
<evidence type="ECO:0000256" key="1">
    <source>
        <dbReference type="SAM" id="SignalP"/>
    </source>
</evidence>
<evidence type="ECO:0008006" key="4">
    <source>
        <dbReference type="Google" id="ProtNLM"/>
    </source>
</evidence>
<dbReference type="OrthoDB" id="954612at2"/>
<dbReference type="EMBL" id="FOXH01000021">
    <property type="protein sequence ID" value="SFQ46998.1"/>
    <property type="molecule type" value="Genomic_DNA"/>
</dbReference>
<feature type="signal peptide" evidence="1">
    <location>
        <begin position="1"/>
        <end position="21"/>
    </location>
</feature>
<organism evidence="2 3">
    <name type="scientific">Pseudarcicella hirudinis</name>
    <dbReference type="NCBI Taxonomy" id="1079859"/>
    <lineage>
        <taxon>Bacteria</taxon>
        <taxon>Pseudomonadati</taxon>
        <taxon>Bacteroidota</taxon>
        <taxon>Cytophagia</taxon>
        <taxon>Cytophagales</taxon>
        <taxon>Flectobacillaceae</taxon>
        <taxon>Pseudarcicella</taxon>
    </lineage>
</organism>
<proteinExistence type="predicted"/>
<name>A0A1I5YRV7_9BACT</name>
<reference evidence="2 3" key="1">
    <citation type="submission" date="2016-10" db="EMBL/GenBank/DDBJ databases">
        <authorList>
            <person name="de Groot N.N."/>
        </authorList>
    </citation>
    <scope>NUCLEOTIDE SEQUENCE [LARGE SCALE GENOMIC DNA]</scope>
    <source>
        <strain evidence="3">E92,LMG 26720,CCM 7988</strain>
    </source>
</reference>
<feature type="chain" id="PRO_5011733978" description="DUF2780 domain-containing protein" evidence="1">
    <location>
        <begin position="22"/>
        <end position="207"/>
    </location>
</feature>
<dbReference type="RefSeq" id="WP_092019675.1">
    <property type="nucleotide sequence ID" value="NZ_FOXH01000021.1"/>
</dbReference>